<accession>A0A3D9HTJ1</accession>
<name>A0A3D9HTJ1_9PROT</name>
<dbReference type="InterPro" id="IPR018679">
    <property type="entry name" value="DUF2161"/>
</dbReference>
<dbReference type="Proteomes" id="UP000256845">
    <property type="component" value="Unassembled WGS sequence"/>
</dbReference>
<dbReference type="AlphaFoldDB" id="A0A3D9HTJ1"/>
<reference evidence="1 2" key="1">
    <citation type="submission" date="2018-07" db="EMBL/GenBank/DDBJ databases">
        <title>Genomic Encyclopedia of Type Strains, Phase III (KMG-III): the genomes of soil and plant-associated and newly described type strains.</title>
        <authorList>
            <person name="Whitman W."/>
        </authorList>
    </citation>
    <scope>NUCLEOTIDE SEQUENCE [LARGE SCALE GENOMIC DNA]</scope>
    <source>
        <strain evidence="1 2">CECT 8488</strain>
    </source>
</reference>
<evidence type="ECO:0000313" key="2">
    <source>
        <dbReference type="Proteomes" id="UP000256845"/>
    </source>
</evidence>
<comment type="caution">
    <text evidence="1">The sequence shown here is derived from an EMBL/GenBank/DDBJ whole genome shotgun (WGS) entry which is preliminary data.</text>
</comment>
<proteinExistence type="predicted"/>
<dbReference type="OrthoDB" id="9795163at2"/>
<dbReference type="EMBL" id="QRDW01000002">
    <property type="protein sequence ID" value="RED52196.1"/>
    <property type="molecule type" value="Genomic_DNA"/>
</dbReference>
<organism evidence="1 2">
    <name type="scientific">Aestuariispira insulae</name>
    <dbReference type="NCBI Taxonomy" id="1461337"/>
    <lineage>
        <taxon>Bacteria</taxon>
        <taxon>Pseudomonadati</taxon>
        <taxon>Pseudomonadota</taxon>
        <taxon>Alphaproteobacteria</taxon>
        <taxon>Rhodospirillales</taxon>
        <taxon>Kiloniellaceae</taxon>
        <taxon>Aestuariispira</taxon>
    </lineage>
</organism>
<gene>
    <name evidence="1" type="ORF">DFP90_102214</name>
</gene>
<dbReference type="Pfam" id="PF09929">
    <property type="entry name" value="DUF2161"/>
    <property type="match status" value="1"/>
</dbReference>
<sequence length="223" mass="24749">MREQDLYPPVKAFLEAQGYAVKGEVGACDVMAVRDGEPPVVVELKLRFNLDVILQAVDRLNIADNVYIAVPKPKGPAWKKNRKRILKLCRMLGLGLIMVRADGAEAVLDPGPYQPRINPKKNGRLLKEFSERVGDPNQGGTTGVKRITAYRQDALRLIAILDQKGEMSPAGLKMETGVDRAAAILQANHYGWFERVRRGVYVLSPKGKEAQISYRSEIDLLIG</sequence>
<protein>
    <submittedName>
        <fullName evidence="1">Uncharacterized protein</fullName>
    </submittedName>
</protein>
<keyword evidence="2" id="KW-1185">Reference proteome</keyword>
<evidence type="ECO:0000313" key="1">
    <source>
        <dbReference type="EMBL" id="RED52196.1"/>
    </source>
</evidence>